<evidence type="ECO:0000256" key="2">
    <source>
        <dbReference type="SAM" id="MobiDB-lite"/>
    </source>
</evidence>
<feature type="domain" description="DUF6532" evidence="3">
    <location>
        <begin position="320"/>
        <end position="485"/>
    </location>
</feature>
<evidence type="ECO:0000313" key="5">
    <source>
        <dbReference type="Proteomes" id="UP001221142"/>
    </source>
</evidence>
<feature type="coiled-coil region" evidence="1">
    <location>
        <begin position="114"/>
        <end position="141"/>
    </location>
</feature>
<feature type="compositionally biased region" description="Basic residues" evidence="2">
    <location>
        <begin position="233"/>
        <end position="243"/>
    </location>
</feature>
<dbReference type="InterPro" id="IPR045341">
    <property type="entry name" value="DUF6532"/>
</dbReference>
<sequence>MAAHTVAAKIEELEEEDALMLLLPDESEESEEGVADYTAKRRLPSNTVSQPRKKARVQASKETDWNAYYAGPRPQSTTCTRANRDASATIARLESELEVERAGGVSVEAKEKMCVEQGAEILRLRAEKEKLQRERDILLSALELAQSPMKRHAMPVLVNPDSYCNNQEVQSLKAMPNTNAQGAQIQGQQEEELIPPPIPKTTRISEYAPPPSAADSSPWAVWPIPDPGVVVTKAKRSPARTKSKSGSVNGASDNSSGSGTVMRSAIATTARALAIPTFPATIPTIEPPLHKDYAYVPNANPKAADYVESVENLINRACADYFSRILTVDAFPSKILRNEWARESWDNVNDEAQATENKRYTLTDDITSLITKRGPSFVATDSDDVQSTDANRLMAKSFIKDSAFCYADPETRTGFGGNAILAAARAKNSVFTENAKQSGYFDPFPIPYLALEFTVLEHLVSEWATGTQIMAQFQGEKMASKYPTQMLEGHISATMSLDVDLIGELEAPIQLQDKRHPEAGVAASSLKRKVPSEPGDLPRKKTRVDLDANASATIARLESENAELRVQLAAETGRRASVEAKLKRAMPSATLFLVDLSEPGSSYSSLRTCSSSQPISTRDL</sequence>
<organism evidence="4 5">
    <name type="scientific">Roridomyces roridus</name>
    <dbReference type="NCBI Taxonomy" id="1738132"/>
    <lineage>
        <taxon>Eukaryota</taxon>
        <taxon>Fungi</taxon>
        <taxon>Dikarya</taxon>
        <taxon>Basidiomycota</taxon>
        <taxon>Agaricomycotina</taxon>
        <taxon>Agaricomycetes</taxon>
        <taxon>Agaricomycetidae</taxon>
        <taxon>Agaricales</taxon>
        <taxon>Marasmiineae</taxon>
        <taxon>Mycenaceae</taxon>
        <taxon>Roridomyces</taxon>
    </lineage>
</organism>
<dbReference type="Pfam" id="PF20149">
    <property type="entry name" value="DUF6532"/>
    <property type="match status" value="1"/>
</dbReference>
<feature type="compositionally biased region" description="Low complexity" evidence="2">
    <location>
        <begin position="601"/>
        <end position="612"/>
    </location>
</feature>
<feature type="coiled-coil region" evidence="1">
    <location>
        <begin position="547"/>
        <end position="574"/>
    </location>
</feature>
<gene>
    <name evidence="4" type="ORF">FB45DRAFT_1033829</name>
</gene>
<comment type="caution">
    <text evidence="4">The sequence shown here is derived from an EMBL/GenBank/DDBJ whole genome shotgun (WGS) entry which is preliminary data.</text>
</comment>
<dbReference type="Proteomes" id="UP001221142">
    <property type="component" value="Unassembled WGS sequence"/>
</dbReference>
<evidence type="ECO:0000259" key="3">
    <source>
        <dbReference type="Pfam" id="PF20149"/>
    </source>
</evidence>
<feature type="region of interest" description="Disordered" evidence="2">
    <location>
        <begin position="516"/>
        <end position="540"/>
    </location>
</feature>
<evidence type="ECO:0000256" key="1">
    <source>
        <dbReference type="SAM" id="Coils"/>
    </source>
</evidence>
<feature type="region of interest" description="Disordered" evidence="2">
    <location>
        <begin position="24"/>
        <end position="59"/>
    </location>
</feature>
<dbReference type="EMBL" id="JARKIF010000019">
    <property type="protein sequence ID" value="KAJ7618638.1"/>
    <property type="molecule type" value="Genomic_DNA"/>
</dbReference>
<feature type="compositionally biased region" description="Acidic residues" evidence="2">
    <location>
        <begin position="25"/>
        <end position="34"/>
    </location>
</feature>
<feature type="region of interest" description="Disordered" evidence="2">
    <location>
        <begin position="600"/>
        <end position="620"/>
    </location>
</feature>
<feature type="compositionally biased region" description="Polar residues" evidence="2">
    <location>
        <begin position="244"/>
        <end position="260"/>
    </location>
</feature>
<evidence type="ECO:0000313" key="4">
    <source>
        <dbReference type="EMBL" id="KAJ7618638.1"/>
    </source>
</evidence>
<keyword evidence="1" id="KW-0175">Coiled coil</keyword>
<reference evidence="4" key="1">
    <citation type="submission" date="2023-03" db="EMBL/GenBank/DDBJ databases">
        <title>Massive genome expansion in bonnet fungi (Mycena s.s.) driven by repeated elements and novel gene families across ecological guilds.</title>
        <authorList>
            <consortium name="Lawrence Berkeley National Laboratory"/>
            <person name="Harder C.B."/>
            <person name="Miyauchi S."/>
            <person name="Viragh M."/>
            <person name="Kuo A."/>
            <person name="Thoen E."/>
            <person name="Andreopoulos B."/>
            <person name="Lu D."/>
            <person name="Skrede I."/>
            <person name="Drula E."/>
            <person name="Henrissat B."/>
            <person name="Morin E."/>
            <person name="Kohler A."/>
            <person name="Barry K."/>
            <person name="LaButti K."/>
            <person name="Morin E."/>
            <person name="Salamov A."/>
            <person name="Lipzen A."/>
            <person name="Mereny Z."/>
            <person name="Hegedus B."/>
            <person name="Baldrian P."/>
            <person name="Stursova M."/>
            <person name="Weitz H."/>
            <person name="Taylor A."/>
            <person name="Grigoriev I.V."/>
            <person name="Nagy L.G."/>
            <person name="Martin F."/>
            <person name="Kauserud H."/>
        </authorList>
    </citation>
    <scope>NUCLEOTIDE SEQUENCE</scope>
    <source>
        <strain evidence="4">9284</strain>
    </source>
</reference>
<name>A0AAD7BEQ4_9AGAR</name>
<keyword evidence="5" id="KW-1185">Reference proteome</keyword>
<feature type="region of interest" description="Disordered" evidence="2">
    <location>
        <begin position="233"/>
        <end position="260"/>
    </location>
</feature>
<proteinExistence type="predicted"/>
<protein>
    <recommendedName>
        <fullName evidence="3">DUF6532 domain-containing protein</fullName>
    </recommendedName>
</protein>
<accession>A0AAD7BEQ4</accession>
<dbReference type="AlphaFoldDB" id="A0AAD7BEQ4"/>